<sequence>MSWTESHGFSTFGKYNLTLLKVDEAWLNITNFANQTLWLYELSKDCFGCPHVINPNVIVKPGESKELPFSTKFPLSVRLERNGDKEIIHDDDIRNLHCKVDTGMGEFGIYELHAKQEGCDYLTILEPVSIFLPFLIPIFFYLGLGIVIFLLKKYKTQLCRAVGLEKKSNNETETGFGASSSSARSGDKPSSPPASKRIRALDTFRGICIIVMMFVHDGRAGYYFLDHATWDGLFVADLVFPWFLWIMGVCIPVSIKSQVKRNTPKLTILKRIVIRSLKLIAIGIMLNSKDEAIEFRTLRLPGVLQRFGICYFVTATCVLICADKNCENNKKPNNKYLALFQDILIIWKGWLIVLALVLLHTCLTFFLKVPGCPTGYLGPGGLHNGNAYPGECVGGAAGYIDKKILTLNHIYQWPTAKGTYRSDAYDPEGLLGTLTSIFTVWLGVQVGLILQVYPRNRSRLIRWAIWAVILGAIGAALCGGKASGGAIPLNKNLWSLSFVCVLCCFALILLMVLYVSIDMLKIWSGTPFFEPGMNSILLYVAHLVLNDVLPFHFRLKTMNTHFKLLTESLWSISLWVIYAIYLYRRKFFWNL</sequence>
<feature type="transmembrane region" description="Helical" evidence="2">
    <location>
        <begin position="230"/>
        <end position="251"/>
    </location>
</feature>
<feature type="transmembrane region" description="Helical" evidence="2">
    <location>
        <begin position="494"/>
        <end position="515"/>
    </location>
</feature>
<feature type="transmembrane region" description="Helical" evidence="2">
    <location>
        <begin position="204"/>
        <end position="224"/>
    </location>
</feature>
<keyword evidence="2" id="KW-1133">Transmembrane helix</keyword>
<feature type="transmembrane region" description="Helical" evidence="2">
    <location>
        <begin position="565"/>
        <end position="583"/>
    </location>
</feature>
<keyword evidence="2" id="KW-0812">Transmembrane</keyword>
<protein>
    <recommendedName>
        <fullName evidence="3">Heparan-alpha-glucosaminide N-acetyltransferase catalytic domain-containing protein</fullName>
    </recommendedName>
</protein>
<dbReference type="Pfam" id="PF07786">
    <property type="entry name" value="HGSNAT_cat"/>
    <property type="match status" value="1"/>
</dbReference>
<feature type="transmembrane region" description="Helical" evidence="2">
    <location>
        <begin position="130"/>
        <end position="151"/>
    </location>
</feature>
<feature type="transmembrane region" description="Helical" evidence="2">
    <location>
        <begin position="460"/>
        <end position="482"/>
    </location>
</feature>
<keyword evidence="5" id="KW-1185">Reference proteome</keyword>
<accession>A0ABP1R9F2</accession>
<dbReference type="EMBL" id="CAXLJM020000057">
    <property type="protein sequence ID" value="CAL8118108.1"/>
    <property type="molecule type" value="Genomic_DNA"/>
</dbReference>
<keyword evidence="2" id="KW-0472">Membrane</keyword>
<evidence type="ECO:0000259" key="3">
    <source>
        <dbReference type="Pfam" id="PF07786"/>
    </source>
</evidence>
<name>A0ABP1R9F2_9HEXA</name>
<feature type="domain" description="Heparan-alpha-glucosaminide N-acetyltransferase catalytic" evidence="3">
    <location>
        <begin position="197"/>
        <end position="317"/>
    </location>
</feature>
<reference evidence="4 5" key="1">
    <citation type="submission" date="2024-08" db="EMBL/GenBank/DDBJ databases">
        <authorList>
            <person name="Cucini C."/>
            <person name="Frati F."/>
        </authorList>
    </citation>
    <scope>NUCLEOTIDE SEQUENCE [LARGE SCALE GENOMIC DNA]</scope>
</reference>
<dbReference type="Proteomes" id="UP001642540">
    <property type="component" value="Unassembled WGS sequence"/>
</dbReference>
<organism evidence="4 5">
    <name type="scientific">Orchesella dallaii</name>
    <dbReference type="NCBI Taxonomy" id="48710"/>
    <lineage>
        <taxon>Eukaryota</taxon>
        <taxon>Metazoa</taxon>
        <taxon>Ecdysozoa</taxon>
        <taxon>Arthropoda</taxon>
        <taxon>Hexapoda</taxon>
        <taxon>Collembola</taxon>
        <taxon>Entomobryomorpha</taxon>
        <taxon>Entomobryoidea</taxon>
        <taxon>Orchesellidae</taxon>
        <taxon>Orchesellinae</taxon>
        <taxon>Orchesella</taxon>
    </lineage>
</organism>
<evidence type="ECO:0000256" key="2">
    <source>
        <dbReference type="SAM" id="Phobius"/>
    </source>
</evidence>
<feature type="transmembrane region" description="Helical" evidence="2">
    <location>
        <begin position="430"/>
        <end position="453"/>
    </location>
</feature>
<evidence type="ECO:0000313" key="5">
    <source>
        <dbReference type="Proteomes" id="UP001642540"/>
    </source>
</evidence>
<evidence type="ECO:0000256" key="1">
    <source>
        <dbReference type="SAM" id="MobiDB-lite"/>
    </source>
</evidence>
<comment type="caution">
    <text evidence="4">The sequence shown here is derived from an EMBL/GenBank/DDBJ whole genome shotgun (WGS) entry which is preliminary data.</text>
</comment>
<dbReference type="InterPro" id="IPR012429">
    <property type="entry name" value="HGSNAT_cat"/>
</dbReference>
<proteinExistence type="predicted"/>
<evidence type="ECO:0000313" key="4">
    <source>
        <dbReference type="EMBL" id="CAL8118108.1"/>
    </source>
</evidence>
<dbReference type="PANTHER" id="PTHR31061">
    <property type="entry name" value="LD22376P"/>
    <property type="match status" value="1"/>
</dbReference>
<dbReference type="PANTHER" id="PTHR31061:SF24">
    <property type="entry name" value="LD22376P"/>
    <property type="match status" value="1"/>
</dbReference>
<feature type="region of interest" description="Disordered" evidence="1">
    <location>
        <begin position="170"/>
        <end position="196"/>
    </location>
</feature>
<gene>
    <name evidence="4" type="ORF">ODALV1_LOCUS17988</name>
</gene>
<feature type="transmembrane region" description="Helical" evidence="2">
    <location>
        <begin position="343"/>
        <end position="367"/>
    </location>
</feature>